<feature type="compositionally biased region" description="Low complexity" evidence="1">
    <location>
        <begin position="194"/>
        <end position="205"/>
    </location>
</feature>
<dbReference type="EMBL" id="CADCTL010000255">
    <property type="protein sequence ID" value="CAA9276909.1"/>
    <property type="molecule type" value="Genomic_DNA"/>
</dbReference>
<accession>A0A6J4JEC3</accession>
<evidence type="ECO:0000256" key="1">
    <source>
        <dbReference type="SAM" id="MobiDB-lite"/>
    </source>
</evidence>
<feature type="compositionally biased region" description="Low complexity" evidence="1">
    <location>
        <begin position="88"/>
        <end position="99"/>
    </location>
</feature>
<feature type="compositionally biased region" description="Basic and acidic residues" evidence="1">
    <location>
        <begin position="175"/>
        <end position="188"/>
    </location>
</feature>
<organism evidence="2">
    <name type="scientific">uncultured Acetobacteraceae bacterium</name>
    <dbReference type="NCBI Taxonomy" id="169975"/>
    <lineage>
        <taxon>Bacteria</taxon>
        <taxon>Pseudomonadati</taxon>
        <taxon>Pseudomonadota</taxon>
        <taxon>Alphaproteobacteria</taxon>
        <taxon>Acetobacterales</taxon>
        <taxon>Acetobacteraceae</taxon>
        <taxon>environmental samples</taxon>
    </lineage>
</organism>
<sequence>GPPHRRRRAWRRRRRLRAGPLRLRLRPRGHGRLGVVAGPGVGRPAGGVRLARRPAPFHPLHPARLRRAPRPALRLGRRRRRAARRLAAAAHRPVALQARRGSPAGGLVPGHAVRARPPPRRPGRPPGRRRRRMARRRHGRPGRADRPRADTLGHVAGLGPRRAAGRVPGVQPRHARPDDGRLSCDRHDLRRGRAALPRGRAGHAGAHADRRPALPPLQRRGVPEPRPMAAGRVGRGFDRHNAPEAPL</sequence>
<feature type="non-terminal residue" evidence="2">
    <location>
        <position position="247"/>
    </location>
</feature>
<proteinExistence type="predicted"/>
<dbReference type="AlphaFoldDB" id="A0A6J4JEC3"/>
<gene>
    <name evidence="2" type="ORF">AVDCRST_MAG04-3453</name>
</gene>
<reference evidence="2" key="1">
    <citation type="submission" date="2020-02" db="EMBL/GenBank/DDBJ databases">
        <authorList>
            <person name="Meier V. D."/>
        </authorList>
    </citation>
    <scope>NUCLEOTIDE SEQUENCE</scope>
    <source>
        <strain evidence="2">AVDCRST_MAG04</strain>
    </source>
</reference>
<evidence type="ECO:0000313" key="2">
    <source>
        <dbReference type="EMBL" id="CAA9276909.1"/>
    </source>
</evidence>
<feature type="non-terminal residue" evidence="2">
    <location>
        <position position="1"/>
    </location>
</feature>
<feature type="compositionally biased region" description="Basic and acidic residues" evidence="1">
    <location>
        <begin position="142"/>
        <end position="151"/>
    </location>
</feature>
<feature type="compositionally biased region" description="Basic residues" evidence="1">
    <location>
        <begin position="113"/>
        <end position="141"/>
    </location>
</feature>
<protein>
    <submittedName>
        <fullName evidence="2">Inner membrane protein</fullName>
    </submittedName>
</protein>
<feature type="compositionally biased region" description="Basic and acidic residues" evidence="1">
    <location>
        <begin position="235"/>
        <end position="247"/>
    </location>
</feature>
<name>A0A6J4JEC3_9PROT</name>
<feature type="region of interest" description="Disordered" evidence="1">
    <location>
        <begin position="88"/>
        <end position="247"/>
    </location>
</feature>